<evidence type="ECO:0000256" key="1">
    <source>
        <dbReference type="SAM" id="MobiDB-lite"/>
    </source>
</evidence>
<feature type="compositionally biased region" description="Basic and acidic residues" evidence="1">
    <location>
        <begin position="85"/>
        <end position="101"/>
    </location>
</feature>
<feature type="region of interest" description="Disordered" evidence="1">
    <location>
        <begin position="85"/>
        <end position="104"/>
    </location>
</feature>
<dbReference type="VEuPathDB" id="VectorBase:AATE008313"/>
<dbReference type="EnsemblMetazoa" id="AATE008313-RA">
    <property type="protein sequence ID" value="AATE008313-PA.1"/>
    <property type="gene ID" value="AATE008313"/>
</dbReference>
<feature type="compositionally biased region" description="Basic and acidic residues" evidence="1">
    <location>
        <begin position="219"/>
        <end position="233"/>
    </location>
</feature>
<protein>
    <submittedName>
        <fullName evidence="2">Uncharacterized protein</fullName>
    </submittedName>
</protein>
<feature type="compositionally biased region" description="Polar residues" evidence="1">
    <location>
        <begin position="274"/>
        <end position="285"/>
    </location>
</feature>
<organism evidence="2">
    <name type="scientific">Anopheles atroparvus</name>
    <name type="common">European mosquito</name>
    <dbReference type="NCBI Taxonomy" id="41427"/>
    <lineage>
        <taxon>Eukaryota</taxon>
        <taxon>Metazoa</taxon>
        <taxon>Ecdysozoa</taxon>
        <taxon>Arthropoda</taxon>
        <taxon>Hexapoda</taxon>
        <taxon>Insecta</taxon>
        <taxon>Pterygota</taxon>
        <taxon>Neoptera</taxon>
        <taxon>Endopterygota</taxon>
        <taxon>Diptera</taxon>
        <taxon>Nematocera</taxon>
        <taxon>Culicoidea</taxon>
        <taxon>Culicidae</taxon>
        <taxon>Anophelinae</taxon>
        <taxon>Anopheles</taxon>
    </lineage>
</organism>
<sequence length="350" mass="40368">MDAMAEDRKQCTLAIPGTGEDIVELKEKVLAMMAEELNFDEVRMLDCEGDFVVSSDSEARYHLSAEEESDEEVANNTIIPVVSGREDELRTDICPPPREEPTPAPSILEIKVESIVTMLMELGGQVKALSEQVTGLAKELHDERQLKEEALRHATEENRKAKQQQQQLQQQQSQAQAQQQHHLQAKVQVQQQQQPQRERQQQHGHRNQQGVKEQTQELLDMRTLRKKDRDRERRKMQKQRQREQRRQTQEPVELVQQEAHHPEQLEAPRPCAPTPTTQQSWTEVLTSPKRGGQRNRVNPQDTGRSQDPWQSAAHPPANSAFRTGKRDILRITAAKGKTFLDMYREVPRLY</sequence>
<evidence type="ECO:0000313" key="2">
    <source>
        <dbReference type="EnsemblMetazoa" id="AATE008313-PA.1"/>
    </source>
</evidence>
<name>A0A182IZ72_ANOAO</name>
<feature type="compositionally biased region" description="Polar residues" evidence="1">
    <location>
        <begin position="295"/>
        <end position="309"/>
    </location>
</feature>
<dbReference type="EMBL" id="AXCP01007193">
    <property type="status" value="NOT_ANNOTATED_CDS"/>
    <property type="molecule type" value="Genomic_DNA"/>
</dbReference>
<feature type="region of interest" description="Disordered" evidence="1">
    <location>
        <begin position="154"/>
        <end position="324"/>
    </location>
</feature>
<dbReference type="AlphaFoldDB" id="A0A182IZ72"/>
<feature type="compositionally biased region" description="Low complexity" evidence="1">
    <location>
        <begin position="163"/>
        <end position="195"/>
    </location>
</feature>
<reference evidence="2" key="1">
    <citation type="submission" date="2022-08" db="UniProtKB">
        <authorList>
            <consortium name="EnsemblMetazoa"/>
        </authorList>
    </citation>
    <scope>IDENTIFICATION</scope>
    <source>
        <strain evidence="2">EBRO</strain>
    </source>
</reference>
<proteinExistence type="predicted"/>
<accession>A0A182IZ72</accession>